<evidence type="ECO:0000313" key="2">
    <source>
        <dbReference type="Proteomes" id="UP000325113"/>
    </source>
</evidence>
<gene>
    <name evidence="1" type="ORF">FNF31_00994</name>
</gene>
<organism evidence="1 2">
    <name type="scientific">Cafeteria roenbergensis</name>
    <name type="common">Marine flagellate</name>
    <dbReference type="NCBI Taxonomy" id="33653"/>
    <lineage>
        <taxon>Eukaryota</taxon>
        <taxon>Sar</taxon>
        <taxon>Stramenopiles</taxon>
        <taxon>Bigyra</taxon>
        <taxon>Opalozoa</taxon>
        <taxon>Bicosoecida</taxon>
        <taxon>Cafeteriaceae</taxon>
        <taxon>Cafeteria</taxon>
    </lineage>
</organism>
<name>A0A5A8DPB6_CAFRO</name>
<proteinExistence type="predicted"/>
<reference evidence="1 2" key="1">
    <citation type="submission" date="2019-07" db="EMBL/GenBank/DDBJ databases">
        <title>Genomes of Cafeteria roenbergensis.</title>
        <authorList>
            <person name="Fischer M.G."/>
            <person name="Hackl T."/>
            <person name="Roman M."/>
        </authorList>
    </citation>
    <scope>NUCLEOTIDE SEQUENCE [LARGE SCALE GENOMIC DNA]</scope>
    <source>
        <strain evidence="1 2">Cflag</strain>
    </source>
</reference>
<dbReference type="EMBL" id="VLTM01000006">
    <property type="protein sequence ID" value="KAA0167108.1"/>
    <property type="molecule type" value="Genomic_DNA"/>
</dbReference>
<sequence length="323" mass="33214">MPTPAQEAAALAASRRWGRVTVRGKANVATALLATKVAFESVQAAAEAGIAVPAPEAVVDDLRPATHLNWLSSALRRGATNTSVPETLALERRSLADKLFALDPPMTTLTSVVGDWADIVQAANGAQWATFAMAQARARQAWPSSMIPRATAVLSSASLQVDQGCRLAGPSRLLVQTVDALIAGEVVAGARVEISDGGVGAPDIAPLVVDGFASAAERCDSATNAQRLDSYTIDKDKTDEPDPETLLRGGTAADLRSMNFSSGFLTVRVSKPALVVDFGGEATMTGIALAALGAGQAGALSSFEVQAAVNGGVGRRLAALSRL</sequence>
<comment type="caution">
    <text evidence="1">The sequence shown here is derived from an EMBL/GenBank/DDBJ whole genome shotgun (WGS) entry which is preliminary data.</text>
</comment>
<accession>A0A5A8DPB6</accession>
<dbReference type="Proteomes" id="UP000325113">
    <property type="component" value="Unassembled WGS sequence"/>
</dbReference>
<dbReference type="AlphaFoldDB" id="A0A5A8DPB6"/>
<protein>
    <submittedName>
        <fullName evidence="1">Uncharacterized protein</fullName>
    </submittedName>
</protein>
<evidence type="ECO:0000313" key="1">
    <source>
        <dbReference type="EMBL" id="KAA0167108.1"/>
    </source>
</evidence>